<comment type="caution">
    <text evidence="2">The sequence shown here is derived from an EMBL/GenBank/DDBJ whole genome shotgun (WGS) entry which is preliminary data.</text>
</comment>
<evidence type="ECO:0000313" key="2">
    <source>
        <dbReference type="EMBL" id="GJT18696.1"/>
    </source>
</evidence>
<evidence type="ECO:0000313" key="3">
    <source>
        <dbReference type="Proteomes" id="UP001151760"/>
    </source>
</evidence>
<keyword evidence="3" id="KW-1185">Reference proteome</keyword>
<name>A0ABQ5BV15_9ASTR</name>
<evidence type="ECO:0000256" key="1">
    <source>
        <dbReference type="SAM" id="MobiDB-lite"/>
    </source>
</evidence>
<feature type="region of interest" description="Disordered" evidence="1">
    <location>
        <begin position="95"/>
        <end position="117"/>
    </location>
</feature>
<reference evidence="2" key="2">
    <citation type="submission" date="2022-01" db="EMBL/GenBank/DDBJ databases">
        <authorList>
            <person name="Yamashiro T."/>
            <person name="Shiraishi A."/>
            <person name="Satake H."/>
            <person name="Nakayama K."/>
        </authorList>
    </citation>
    <scope>NUCLEOTIDE SEQUENCE</scope>
</reference>
<proteinExistence type="predicted"/>
<evidence type="ECO:0008006" key="4">
    <source>
        <dbReference type="Google" id="ProtNLM"/>
    </source>
</evidence>
<protein>
    <recommendedName>
        <fullName evidence="4">Zinc finger, CCHC-type</fullName>
    </recommendedName>
</protein>
<gene>
    <name evidence="2" type="ORF">Tco_0877402</name>
</gene>
<sequence>MMATMKHMTANLSKLGKFKGMDFRRWQKKMHFFLTNMSVVYALSTPILDNGDDTTIEQMRKRSKWENDDYVVQEINKPKRNNIVGSSVVNMVEHNNSTRYNDNKGKRKHHDNTKADPSKKLKLKWVAGENQQSHLYYRS</sequence>
<dbReference type="Proteomes" id="UP001151760">
    <property type="component" value="Unassembled WGS sequence"/>
</dbReference>
<organism evidence="2 3">
    <name type="scientific">Tanacetum coccineum</name>
    <dbReference type="NCBI Taxonomy" id="301880"/>
    <lineage>
        <taxon>Eukaryota</taxon>
        <taxon>Viridiplantae</taxon>
        <taxon>Streptophyta</taxon>
        <taxon>Embryophyta</taxon>
        <taxon>Tracheophyta</taxon>
        <taxon>Spermatophyta</taxon>
        <taxon>Magnoliopsida</taxon>
        <taxon>eudicotyledons</taxon>
        <taxon>Gunneridae</taxon>
        <taxon>Pentapetalae</taxon>
        <taxon>asterids</taxon>
        <taxon>campanulids</taxon>
        <taxon>Asterales</taxon>
        <taxon>Asteraceae</taxon>
        <taxon>Asteroideae</taxon>
        <taxon>Anthemideae</taxon>
        <taxon>Anthemidinae</taxon>
        <taxon>Tanacetum</taxon>
    </lineage>
</organism>
<reference evidence="2" key="1">
    <citation type="journal article" date="2022" name="Int. J. Mol. Sci.">
        <title>Draft Genome of Tanacetum Coccineum: Genomic Comparison of Closely Related Tanacetum-Family Plants.</title>
        <authorList>
            <person name="Yamashiro T."/>
            <person name="Shiraishi A."/>
            <person name="Nakayama K."/>
            <person name="Satake H."/>
        </authorList>
    </citation>
    <scope>NUCLEOTIDE SEQUENCE</scope>
</reference>
<accession>A0ABQ5BV15</accession>
<dbReference type="EMBL" id="BQNB010013658">
    <property type="protein sequence ID" value="GJT18696.1"/>
    <property type="molecule type" value="Genomic_DNA"/>
</dbReference>